<evidence type="ECO:0000313" key="2">
    <source>
        <dbReference type="EMBL" id="CAE2292879.1"/>
    </source>
</evidence>
<reference evidence="2" key="1">
    <citation type="submission" date="2021-01" db="EMBL/GenBank/DDBJ databases">
        <authorList>
            <person name="Corre E."/>
            <person name="Pelletier E."/>
            <person name="Niang G."/>
            <person name="Scheremetjew M."/>
            <person name="Finn R."/>
            <person name="Kale V."/>
            <person name="Holt S."/>
            <person name="Cochrane G."/>
            <person name="Meng A."/>
            <person name="Brown T."/>
            <person name="Cohen L."/>
        </authorList>
    </citation>
    <scope>NUCLEOTIDE SEQUENCE</scope>
    <source>
        <strain evidence="2">CCMP 2712</strain>
    </source>
</reference>
<dbReference type="InterPro" id="IPR036767">
    <property type="entry name" value="ApaG_sf"/>
</dbReference>
<sequence length="417" mass="46604">MSDESENQWMNACLCDYAFTDKRLPLESMGNAATHREAWLAWSKEYSDFFGSKEDLSYLRRAAHSWVAISDWLKKNAPPMHATLMPGVKREEMEKFEGGGTLPSALKAIYRIHNGQDPRRAAIDIARDDSTFFGLFGGYNFYDHVINLRMLSLEVGLNLAEQQAASFSWEETVPDRPFVIACSLRMPDTSGQSRIPKMLVVNNKTAKIWLRGHDSRLMRACKNTDVSDGVLKWFEDFAARVAAQNFEFKPIVPAAPLLGLSLYPRCPPTGGEATTQSIRIRGSSIFVPEKTRINYWFTYCFRMSAVAALPAEWGGTCQLVTRHLVFSDSISESPNIVDGEGVIGDFPILKFGRHQRSTGQPEQEGEYEYASCTGVDSDLGEVSGSFRFVPGTIKAPKGPPFDVKIPNIKLIVPDYIS</sequence>
<dbReference type="EMBL" id="HBKN01015371">
    <property type="protein sequence ID" value="CAE2292879.1"/>
    <property type="molecule type" value="Transcribed_RNA"/>
</dbReference>
<dbReference type="InterPro" id="IPR007474">
    <property type="entry name" value="ApaG_domain"/>
</dbReference>
<dbReference type="AlphaFoldDB" id="A0A7S4KF13"/>
<organism evidence="2">
    <name type="scientific">Guillardia theta</name>
    <name type="common">Cryptophyte</name>
    <name type="synonym">Cryptomonas phi</name>
    <dbReference type="NCBI Taxonomy" id="55529"/>
    <lineage>
        <taxon>Eukaryota</taxon>
        <taxon>Cryptophyceae</taxon>
        <taxon>Pyrenomonadales</taxon>
        <taxon>Geminigeraceae</taxon>
        <taxon>Guillardia</taxon>
    </lineage>
</organism>
<dbReference type="PANTHER" id="PTHR47463">
    <property type="entry name" value="F-BOX PROTEIN SKIP16"/>
    <property type="match status" value="1"/>
</dbReference>
<gene>
    <name evidence="2" type="ORF">GTHE00462_LOCUS11983</name>
</gene>
<name>A0A7S4KF13_GUITH</name>
<dbReference type="Pfam" id="PF04379">
    <property type="entry name" value="DUF525"/>
    <property type="match status" value="1"/>
</dbReference>
<protein>
    <recommendedName>
        <fullName evidence="1">ApaG domain-containing protein</fullName>
    </recommendedName>
</protein>
<dbReference type="PROSITE" id="PS51087">
    <property type="entry name" value="APAG"/>
    <property type="match status" value="1"/>
</dbReference>
<feature type="domain" description="ApaG" evidence="1">
    <location>
        <begin position="272"/>
        <end position="417"/>
    </location>
</feature>
<accession>A0A7S4KF13</accession>
<evidence type="ECO:0000259" key="1">
    <source>
        <dbReference type="PROSITE" id="PS51087"/>
    </source>
</evidence>
<proteinExistence type="predicted"/>
<dbReference type="Gene3D" id="2.60.40.1470">
    <property type="entry name" value="ApaG domain"/>
    <property type="match status" value="1"/>
</dbReference>
<dbReference type="PANTHER" id="PTHR47463:SF2">
    <property type="entry name" value="F-BOX PROTEIN SKIP16"/>
    <property type="match status" value="1"/>
</dbReference>
<dbReference type="SUPFAM" id="SSF110069">
    <property type="entry name" value="ApaG-like"/>
    <property type="match status" value="1"/>
</dbReference>